<sequence length="664" mass="71935">MVTEYCAGGEAFDHLCQIQRMPDTDPGTRRMFREIVEAVGYCHAMNFVHRDLKLENVLLTPELAVKVIDFGFMRPYNERNLLDTYCGSIGYAAPEMITGKKYSGPRADIWSLGVILYTLLCGYLPFDDDNEAIVHQKINTLDYELPDFLSDDSKSLISQILQIEPDDRISVPEILQHPWFMTNHHHASPLSAHTTQPPGILQEFFTTREEVTVCASLLELGFDVPRILESVCGDACDSASALWHLLVAKETEKRRRSRSSSSVISVGNGGVVDFLQTQRENSVGSNNSARARSGSGGSENDDTTANDAGAGRINLIHPENSNTIETAVIYSPSIRPRRTLPPIPTTSPSVISSTSASLSQIPHLANQQNLEVFAVISMKAIQQAETFLSDARARRIQITEYNRQQEALLSLPTISTGTFNNNLKNENSITPSLTAATIRRTSVGLLTAAQMQQQHGSPQPPSHRYSHESQPKMGSLSSSSTLLPSSPPSLSISIDKKLRGLQMGPAPSSAPQLHPVELAAASKSGKRAKSAGTGTGRYSGGTGNGRRTYELGSSSLLTTVSISPRFRRTQITEEEEDAENGEAVGRDNIVDEKEETARRRRPVSAGVLEGSVGGISSGRGVARLSKLRNSENASFVSNFMASFSRSGAGGIDGTPNGEDSGSET</sequence>
<dbReference type="Pfam" id="PF00069">
    <property type="entry name" value="Pkinase"/>
    <property type="match status" value="1"/>
</dbReference>
<comment type="caution">
    <text evidence="5">The sequence shown here is derived from an EMBL/GenBank/DDBJ whole genome shotgun (WGS) entry which is preliminary data.</text>
</comment>
<dbReference type="EMBL" id="JADGJH010000592">
    <property type="protein sequence ID" value="KAJ3125759.1"/>
    <property type="molecule type" value="Genomic_DNA"/>
</dbReference>
<proteinExistence type="predicted"/>
<feature type="region of interest" description="Disordered" evidence="3">
    <location>
        <begin position="449"/>
        <end position="491"/>
    </location>
</feature>
<feature type="domain" description="Protein kinase" evidence="4">
    <location>
        <begin position="1"/>
        <end position="180"/>
    </location>
</feature>
<dbReference type="PROSITE" id="PS50011">
    <property type="entry name" value="PROTEIN_KINASE_DOM"/>
    <property type="match status" value="1"/>
</dbReference>
<keyword evidence="2" id="KW-0067">ATP-binding</keyword>
<evidence type="ECO:0000313" key="5">
    <source>
        <dbReference type="EMBL" id="KAJ3125759.1"/>
    </source>
</evidence>
<dbReference type="PANTHER" id="PTHR24346">
    <property type="entry name" value="MAP/MICROTUBULE AFFINITY-REGULATING KINASE"/>
    <property type="match status" value="1"/>
</dbReference>
<dbReference type="GO" id="GO:0035556">
    <property type="term" value="P:intracellular signal transduction"/>
    <property type="evidence" value="ECO:0007669"/>
    <property type="project" value="TreeGrafter"/>
</dbReference>
<dbReference type="AlphaFoldDB" id="A0AAD5T3I0"/>
<feature type="region of interest" description="Disordered" evidence="3">
    <location>
        <begin position="277"/>
        <end position="309"/>
    </location>
</feature>
<dbReference type="FunFam" id="1.10.510.10:FF:000571">
    <property type="entry name" value="Maternal embryonic leucine zipper kinase"/>
    <property type="match status" value="1"/>
</dbReference>
<evidence type="ECO:0000256" key="3">
    <source>
        <dbReference type="SAM" id="MobiDB-lite"/>
    </source>
</evidence>
<dbReference type="SUPFAM" id="SSF56112">
    <property type="entry name" value="Protein kinase-like (PK-like)"/>
    <property type="match status" value="1"/>
</dbReference>
<dbReference type="Proteomes" id="UP001211907">
    <property type="component" value="Unassembled WGS sequence"/>
</dbReference>
<name>A0AAD5T3I0_9FUNG</name>
<protein>
    <recommendedName>
        <fullName evidence="4">Protein kinase domain-containing protein</fullName>
    </recommendedName>
</protein>
<accession>A0AAD5T3I0</accession>
<dbReference type="InterPro" id="IPR008271">
    <property type="entry name" value="Ser/Thr_kinase_AS"/>
</dbReference>
<dbReference type="PANTHER" id="PTHR24346:SF110">
    <property type="entry name" value="NON-SPECIFIC SERINE_THREONINE PROTEIN KINASE"/>
    <property type="match status" value="1"/>
</dbReference>
<feature type="region of interest" description="Disordered" evidence="3">
    <location>
        <begin position="521"/>
        <end position="549"/>
    </location>
</feature>
<dbReference type="GO" id="GO:0005524">
    <property type="term" value="F:ATP binding"/>
    <property type="evidence" value="ECO:0007669"/>
    <property type="project" value="UniProtKB-KW"/>
</dbReference>
<dbReference type="Gene3D" id="1.10.510.10">
    <property type="entry name" value="Transferase(Phosphotransferase) domain 1"/>
    <property type="match status" value="1"/>
</dbReference>
<dbReference type="GO" id="GO:0004674">
    <property type="term" value="F:protein serine/threonine kinase activity"/>
    <property type="evidence" value="ECO:0007669"/>
    <property type="project" value="TreeGrafter"/>
</dbReference>
<evidence type="ECO:0000256" key="2">
    <source>
        <dbReference type="ARBA" id="ARBA00022840"/>
    </source>
</evidence>
<feature type="compositionally biased region" description="Low complexity" evidence="3">
    <location>
        <begin position="475"/>
        <end position="491"/>
    </location>
</feature>
<dbReference type="InterPro" id="IPR011009">
    <property type="entry name" value="Kinase-like_dom_sf"/>
</dbReference>
<feature type="compositionally biased region" description="Low complexity" evidence="3">
    <location>
        <begin position="284"/>
        <end position="293"/>
    </location>
</feature>
<dbReference type="InterPro" id="IPR000719">
    <property type="entry name" value="Prot_kinase_dom"/>
</dbReference>
<evidence type="ECO:0000313" key="6">
    <source>
        <dbReference type="Proteomes" id="UP001211907"/>
    </source>
</evidence>
<keyword evidence="1" id="KW-0547">Nucleotide-binding</keyword>
<dbReference type="SMART" id="SM00220">
    <property type="entry name" value="S_TKc"/>
    <property type="match status" value="1"/>
</dbReference>
<dbReference type="PROSITE" id="PS00108">
    <property type="entry name" value="PROTEIN_KINASE_ST"/>
    <property type="match status" value="1"/>
</dbReference>
<gene>
    <name evidence="5" type="ORF">HK100_010614</name>
</gene>
<dbReference type="GO" id="GO:0005737">
    <property type="term" value="C:cytoplasm"/>
    <property type="evidence" value="ECO:0007669"/>
    <property type="project" value="TreeGrafter"/>
</dbReference>
<evidence type="ECO:0000256" key="1">
    <source>
        <dbReference type="ARBA" id="ARBA00022741"/>
    </source>
</evidence>
<reference evidence="5" key="1">
    <citation type="submission" date="2020-05" db="EMBL/GenBank/DDBJ databases">
        <title>Phylogenomic resolution of chytrid fungi.</title>
        <authorList>
            <person name="Stajich J.E."/>
            <person name="Amses K."/>
            <person name="Simmons R."/>
            <person name="Seto K."/>
            <person name="Myers J."/>
            <person name="Bonds A."/>
            <person name="Quandt C.A."/>
            <person name="Barry K."/>
            <person name="Liu P."/>
            <person name="Grigoriev I."/>
            <person name="Longcore J.E."/>
            <person name="James T.Y."/>
        </authorList>
    </citation>
    <scope>NUCLEOTIDE SEQUENCE</scope>
    <source>
        <strain evidence="5">JEL0513</strain>
    </source>
</reference>
<feature type="compositionally biased region" description="Gly residues" evidence="3">
    <location>
        <begin position="533"/>
        <end position="544"/>
    </location>
</feature>
<feature type="region of interest" description="Disordered" evidence="3">
    <location>
        <begin position="643"/>
        <end position="664"/>
    </location>
</feature>
<evidence type="ECO:0000259" key="4">
    <source>
        <dbReference type="PROSITE" id="PS50011"/>
    </source>
</evidence>
<organism evidence="5 6">
    <name type="scientific">Physocladia obscura</name>
    <dbReference type="NCBI Taxonomy" id="109957"/>
    <lineage>
        <taxon>Eukaryota</taxon>
        <taxon>Fungi</taxon>
        <taxon>Fungi incertae sedis</taxon>
        <taxon>Chytridiomycota</taxon>
        <taxon>Chytridiomycota incertae sedis</taxon>
        <taxon>Chytridiomycetes</taxon>
        <taxon>Chytridiales</taxon>
        <taxon>Chytriomycetaceae</taxon>
        <taxon>Physocladia</taxon>
    </lineage>
</organism>
<keyword evidence="6" id="KW-1185">Reference proteome</keyword>